<evidence type="ECO:0000313" key="2">
    <source>
        <dbReference type="EMBL" id="SSX27972.1"/>
    </source>
</evidence>
<dbReference type="AlphaFoldDB" id="A0A336MC61"/>
<proteinExistence type="predicted"/>
<dbReference type="VEuPathDB" id="VectorBase:CSON014999"/>
<dbReference type="EMBL" id="UFQT01000916">
    <property type="protein sequence ID" value="SSX27972.1"/>
    <property type="molecule type" value="Genomic_DNA"/>
</dbReference>
<protein>
    <submittedName>
        <fullName evidence="2">CSON014999 protein</fullName>
    </submittedName>
</protein>
<reference evidence="2" key="1">
    <citation type="submission" date="2018-07" db="EMBL/GenBank/DDBJ databases">
        <authorList>
            <person name="Quirk P.G."/>
            <person name="Krulwich T.A."/>
        </authorList>
    </citation>
    <scope>NUCLEOTIDE SEQUENCE</scope>
</reference>
<evidence type="ECO:0000256" key="1">
    <source>
        <dbReference type="SAM" id="MobiDB-lite"/>
    </source>
</evidence>
<sequence length="144" mass="17335">MADEPQAAPAEGEAPAAEETPAAPAEPEWQPRRLQLYKHWVRPQFLQYKYMYEYRYNYYDDVLEYLNKRDKGVSCELPRPQYWAERVIRTQQKKDRADPTYIPQSYDLPKRREDRRQVTTLSNNINSHNYHSRGYMGLKYSRLL</sequence>
<dbReference type="OMA" id="YHTRAYY"/>
<feature type="region of interest" description="Disordered" evidence="1">
    <location>
        <begin position="1"/>
        <end position="28"/>
    </location>
</feature>
<accession>A0A336MC61</accession>
<organism evidence="2">
    <name type="scientific">Culicoides sonorensis</name>
    <name type="common">Biting midge</name>
    <dbReference type="NCBI Taxonomy" id="179676"/>
    <lineage>
        <taxon>Eukaryota</taxon>
        <taxon>Metazoa</taxon>
        <taxon>Ecdysozoa</taxon>
        <taxon>Arthropoda</taxon>
        <taxon>Hexapoda</taxon>
        <taxon>Insecta</taxon>
        <taxon>Pterygota</taxon>
        <taxon>Neoptera</taxon>
        <taxon>Endopterygota</taxon>
        <taxon>Diptera</taxon>
        <taxon>Nematocera</taxon>
        <taxon>Chironomoidea</taxon>
        <taxon>Ceratopogonidae</taxon>
        <taxon>Ceratopogoninae</taxon>
        <taxon>Culicoides</taxon>
        <taxon>Monoculicoides</taxon>
    </lineage>
</organism>
<name>A0A336MC61_CULSO</name>
<gene>
    <name evidence="2" type="primary">CSON014999</name>
</gene>